<dbReference type="SUPFAM" id="SSF100950">
    <property type="entry name" value="NagB/RpiA/CoA transferase-like"/>
    <property type="match status" value="1"/>
</dbReference>
<comment type="caution">
    <text evidence="2">The sequence shown here is derived from an EMBL/GenBank/DDBJ whole genome shotgun (WGS) entry which is preliminary data.</text>
</comment>
<feature type="domain" description="Sugar-binding" evidence="1">
    <location>
        <begin position="4"/>
        <end position="75"/>
    </location>
</feature>
<gene>
    <name evidence="2" type="ORF">P7D79_22340</name>
</gene>
<reference evidence="2 3" key="1">
    <citation type="submission" date="2023-03" db="EMBL/GenBank/DDBJ databases">
        <authorList>
            <person name="Shen W."/>
            <person name="Cai J."/>
        </authorList>
    </citation>
    <scope>NUCLEOTIDE SEQUENCE [LARGE SCALE GENOMIC DNA]</scope>
    <source>
        <strain evidence="2 3">Y2</strain>
    </source>
</reference>
<evidence type="ECO:0000313" key="3">
    <source>
        <dbReference type="Proteomes" id="UP001264335"/>
    </source>
</evidence>
<accession>A0ABD5FFE1</accession>
<dbReference type="Proteomes" id="UP001264335">
    <property type="component" value="Unassembled WGS sequence"/>
</dbReference>
<evidence type="ECO:0000313" key="2">
    <source>
        <dbReference type="EMBL" id="MDT2516967.1"/>
    </source>
</evidence>
<protein>
    <submittedName>
        <fullName evidence="2">Sugar-binding domain-containing protein</fullName>
    </submittedName>
</protein>
<organism evidence="2 3">
    <name type="scientific">Enterococcus avium</name>
    <name type="common">Streptococcus avium</name>
    <dbReference type="NCBI Taxonomy" id="33945"/>
    <lineage>
        <taxon>Bacteria</taxon>
        <taxon>Bacillati</taxon>
        <taxon>Bacillota</taxon>
        <taxon>Bacilli</taxon>
        <taxon>Lactobacillales</taxon>
        <taxon>Enterococcaceae</taxon>
        <taxon>Enterococcus</taxon>
    </lineage>
</organism>
<dbReference type="InterPro" id="IPR037171">
    <property type="entry name" value="NagB/RpiA_transferase-like"/>
</dbReference>
<name>A0ABD5FFE1_ENTAV</name>
<dbReference type="InterPro" id="IPR007324">
    <property type="entry name" value="Sugar-bd_dom_put"/>
</dbReference>
<dbReference type="AlphaFoldDB" id="A0ABD5FFE1"/>
<dbReference type="EMBL" id="JARPWY010000127">
    <property type="protein sequence ID" value="MDT2516967.1"/>
    <property type="molecule type" value="Genomic_DNA"/>
</dbReference>
<proteinExistence type="predicted"/>
<dbReference type="Gene3D" id="3.40.50.1360">
    <property type="match status" value="1"/>
</dbReference>
<sequence>MINEAFSSFFEASGQKIDNEINKNIVGITLEDIRKIPQVMTIVDDLRRMRIAKIAIEINLINILVTIDKIAQSLLDATGE</sequence>
<evidence type="ECO:0000259" key="1">
    <source>
        <dbReference type="Pfam" id="PF04198"/>
    </source>
</evidence>
<dbReference type="RefSeq" id="WP_311873061.1">
    <property type="nucleotide sequence ID" value="NZ_JARPVY010000015.1"/>
</dbReference>
<dbReference type="Pfam" id="PF04198">
    <property type="entry name" value="Sugar-bind"/>
    <property type="match status" value="1"/>
</dbReference>